<sequence>MVHQMTEKKALWRGSTRGVGNRESVRLQKYFQWLWGRSCKNLAEQDPPEAVLEREAKRVLASRGQKRYSFTSNSPTSRPQGRSRSRFSETGSTVNQGIGTWCHRARALDLHVEKGERAAYVFFNGEVVSIGGHGQRPNYM</sequence>
<gene>
    <name evidence="2" type="ORF">GGX14DRAFT_407648</name>
</gene>
<evidence type="ECO:0000313" key="2">
    <source>
        <dbReference type="EMBL" id="KAJ7190890.1"/>
    </source>
</evidence>
<evidence type="ECO:0000313" key="3">
    <source>
        <dbReference type="Proteomes" id="UP001219525"/>
    </source>
</evidence>
<comment type="caution">
    <text evidence="2">The sequence shown here is derived from an EMBL/GenBank/DDBJ whole genome shotgun (WGS) entry which is preliminary data.</text>
</comment>
<feature type="region of interest" description="Disordered" evidence="1">
    <location>
        <begin position="61"/>
        <end position="94"/>
    </location>
</feature>
<dbReference type="EMBL" id="JARJCW010000141">
    <property type="protein sequence ID" value="KAJ7190890.1"/>
    <property type="molecule type" value="Genomic_DNA"/>
</dbReference>
<dbReference type="Proteomes" id="UP001219525">
    <property type="component" value="Unassembled WGS sequence"/>
</dbReference>
<keyword evidence="3" id="KW-1185">Reference proteome</keyword>
<protein>
    <submittedName>
        <fullName evidence="2">Uncharacterized protein</fullName>
    </submittedName>
</protein>
<organism evidence="2 3">
    <name type="scientific">Mycena pura</name>
    <dbReference type="NCBI Taxonomy" id="153505"/>
    <lineage>
        <taxon>Eukaryota</taxon>
        <taxon>Fungi</taxon>
        <taxon>Dikarya</taxon>
        <taxon>Basidiomycota</taxon>
        <taxon>Agaricomycotina</taxon>
        <taxon>Agaricomycetes</taxon>
        <taxon>Agaricomycetidae</taxon>
        <taxon>Agaricales</taxon>
        <taxon>Marasmiineae</taxon>
        <taxon>Mycenaceae</taxon>
        <taxon>Mycena</taxon>
    </lineage>
</organism>
<evidence type="ECO:0000256" key="1">
    <source>
        <dbReference type="SAM" id="MobiDB-lite"/>
    </source>
</evidence>
<name>A0AAD6Y496_9AGAR</name>
<accession>A0AAD6Y496</accession>
<proteinExistence type="predicted"/>
<reference evidence="2" key="1">
    <citation type="submission" date="2023-03" db="EMBL/GenBank/DDBJ databases">
        <title>Massive genome expansion in bonnet fungi (Mycena s.s.) driven by repeated elements and novel gene families across ecological guilds.</title>
        <authorList>
            <consortium name="Lawrence Berkeley National Laboratory"/>
            <person name="Harder C.B."/>
            <person name="Miyauchi S."/>
            <person name="Viragh M."/>
            <person name="Kuo A."/>
            <person name="Thoen E."/>
            <person name="Andreopoulos B."/>
            <person name="Lu D."/>
            <person name="Skrede I."/>
            <person name="Drula E."/>
            <person name="Henrissat B."/>
            <person name="Morin E."/>
            <person name="Kohler A."/>
            <person name="Barry K."/>
            <person name="LaButti K."/>
            <person name="Morin E."/>
            <person name="Salamov A."/>
            <person name="Lipzen A."/>
            <person name="Mereny Z."/>
            <person name="Hegedus B."/>
            <person name="Baldrian P."/>
            <person name="Stursova M."/>
            <person name="Weitz H."/>
            <person name="Taylor A."/>
            <person name="Grigoriev I.V."/>
            <person name="Nagy L.G."/>
            <person name="Martin F."/>
            <person name="Kauserud H."/>
        </authorList>
    </citation>
    <scope>NUCLEOTIDE SEQUENCE</scope>
    <source>
        <strain evidence="2">9144</strain>
    </source>
</reference>
<dbReference type="AlphaFoldDB" id="A0AAD6Y496"/>
<feature type="compositionally biased region" description="Polar residues" evidence="1">
    <location>
        <begin position="68"/>
        <end position="94"/>
    </location>
</feature>